<dbReference type="EMBL" id="BMIU01000008">
    <property type="protein sequence ID" value="GGF31287.1"/>
    <property type="molecule type" value="Genomic_DNA"/>
</dbReference>
<organism evidence="3 4">
    <name type="scientific">Echinicola rosea</name>
    <dbReference type="NCBI Taxonomy" id="1807691"/>
    <lineage>
        <taxon>Bacteria</taxon>
        <taxon>Pseudomonadati</taxon>
        <taxon>Bacteroidota</taxon>
        <taxon>Cytophagia</taxon>
        <taxon>Cytophagales</taxon>
        <taxon>Cyclobacteriaceae</taxon>
        <taxon>Echinicola</taxon>
    </lineage>
</organism>
<gene>
    <name evidence="3" type="ORF">GCM10011339_19360</name>
</gene>
<name>A0ABQ1UZ48_9BACT</name>
<dbReference type="Gene3D" id="2.160.20.10">
    <property type="entry name" value="Single-stranded right-handed beta-helix, Pectin lyase-like"/>
    <property type="match status" value="1"/>
</dbReference>
<evidence type="ECO:0000313" key="4">
    <source>
        <dbReference type="Proteomes" id="UP000647339"/>
    </source>
</evidence>
<feature type="domain" description="DUF4957" evidence="1">
    <location>
        <begin position="281"/>
        <end position="409"/>
    </location>
</feature>
<reference evidence="4" key="1">
    <citation type="journal article" date="2019" name="Int. J. Syst. Evol. Microbiol.">
        <title>The Global Catalogue of Microorganisms (GCM) 10K type strain sequencing project: providing services to taxonomists for standard genome sequencing and annotation.</title>
        <authorList>
            <consortium name="The Broad Institute Genomics Platform"/>
            <consortium name="The Broad Institute Genome Sequencing Center for Infectious Disease"/>
            <person name="Wu L."/>
            <person name="Ma J."/>
        </authorList>
    </citation>
    <scope>NUCLEOTIDE SEQUENCE [LARGE SCALE GENOMIC DNA]</scope>
    <source>
        <strain evidence="4">CGMCC 1.15407</strain>
    </source>
</reference>
<evidence type="ECO:0008006" key="5">
    <source>
        <dbReference type="Google" id="ProtNLM"/>
    </source>
</evidence>
<keyword evidence="4" id="KW-1185">Reference proteome</keyword>
<dbReference type="InterPro" id="IPR011050">
    <property type="entry name" value="Pectin_lyase_fold/virulence"/>
</dbReference>
<dbReference type="SUPFAM" id="SSF51126">
    <property type="entry name" value="Pectin lyase-like"/>
    <property type="match status" value="1"/>
</dbReference>
<evidence type="ECO:0000313" key="3">
    <source>
        <dbReference type="EMBL" id="GGF31287.1"/>
    </source>
</evidence>
<proteinExistence type="predicted"/>
<dbReference type="InterPro" id="IPR033427">
    <property type="entry name" value="DUF5123"/>
</dbReference>
<sequence>MLKMEPMNFIKNNIYQSICILVLGLIVINGCKEDDEMFERTRLFRPVLIEDLYSEENTIIINMGKMKEAVSYTLEVSRDSFATAPEYVIDTDTNYVELNQELLGQSLFWDMLYQVRATAHADDPDYDSKVSDLGSVRTQRFPTILNDPESYDVIDVAAHVTWQTIGAAVTEVKAFSAEDLYLETPLIEQEVSTDEQEAGDMILNGLEPEMEYQVAIYSEDVLRGWVNYSTLPQDIDPNAPGVIDIRENTSPSAVSDAVAMAPDGAIILVQRGVTYDFPEDNLNKSITIRAAYGFGEQKAKLYTTGNWDIDDNSDIDHIRFIDLELRGEDYGGDYVFNPNRENVHVGELSFENCEIGTFRGIVRARTSTVIDNYIIRNSVVDSIGGYGLFTVDTEATAMIKNIRFENSTFNKIQFGVTSRSNSESFVIESCTFANFVSGGSGFFRYRGGDGNNNVAQGIVIHNSIFGHGWDEAMEDNYAIRGIYDGLEDTNFDIVNVYSTNDFGFSSGEIPGFPVGNYNGAQSDLWVDPANNDFNFQDRGFAGRYDSGDPRWRVQL</sequence>
<dbReference type="InterPro" id="IPR012334">
    <property type="entry name" value="Pectin_lyas_fold"/>
</dbReference>
<dbReference type="Pfam" id="PF16318">
    <property type="entry name" value="DUF4957"/>
    <property type="match status" value="1"/>
</dbReference>
<accession>A0ABQ1UZ48</accession>
<dbReference type="InterPro" id="IPR032530">
    <property type="entry name" value="DUF4957"/>
</dbReference>
<dbReference type="Proteomes" id="UP000647339">
    <property type="component" value="Unassembled WGS sequence"/>
</dbReference>
<feature type="domain" description="DUF5123" evidence="2">
    <location>
        <begin position="425"/>
        <end position="551"/>
    </location>
</feature>
<comment type="caution">
    <text evidence="3">The sequence shown here is derived from an EMBL/GenBank/DDBJ whole genome shotgun (WGS) entry which is preliminary data.</text>
</comment>
<protein>
    <recommendedName>
        <fullName evidence="5">DUF5123 domain-containing protein</fullName>
    </recommendedName>
</protein>
<evidence type="ECO:0000259" key="1">
    <source>
        <dbReference type="Pfam" id="PF16318"/>
    </source>
</evidence>
<evidence type="ECO:0000259" key="2">
    <source>
        <dbReference type="Pfam" id="PF17161"/>
    </source>
</evidence>
<dbReference type="Pfam" id="PF17161">
    <property type="entry name" value="DUF5123"/>
    <property type="match status" value="1"/>
</dbReference>